<name>A0ABV6JQN8_9PROT</name>
<accession>A0ABV6JQN8</accession>
<proteinExistence type="predicted"/>
<gene>
    <name evidence="1" type="ORF">ACFFGY_07230</name>
</gene>
<dbReference type="RefSeq" id="WP_377043775.1">
    <property type="nucleotide sequence ID" value="NZ_JBHLUN010000005.1"/>
</dbReference>
<keyword evidence="2" id="KW-1185">Reference proteome</keyword>
<evidence type="ECO:0000313" key="1">
    <source>
        <dbReference type="EMBL" id="MFC0408038.1"/>
    </source>
</evidence>
<dbReference type="EMBL" id="JBHLUN010000005">
    <property type="protein sequence ID" value="MFC0408038.1"/>
    <property type="molecule type" value="Genomic_DNA"/>
</dbReference>
<organism evidence="1 2">
    <name type="scientific">Roseomonas elaeocarpi</name>
    <dbReference type="NCBI Taxonomy" id="907779"/>
    <lineage>
        <taxon>Bacteria</taxon>
        <taxon>Pseudomonadati</taxon>
        <taxon>Pseudomonadota</taxon>
        <taxon>Alphaproteobacteria</taxon>
        <taxon>Acetobacterales</taxon>
        <taxon>Roseomonadaceae</taxon>
        <taxon>Roseomonas</taxon>
    </lineage>
</organism>
<evidence type="ECO:0008006" key="3">
    <source>
        <dbReference type="Google" id="ProtNLM"/>
    </source>
</evidence>
<dbReference type="Proteomes" id="UP001589865">
    <property type="component" value="Unassembled WGS sequence"/>
</dbReference>
<comment type="caution">
    <text evidence="1">The sequence shown here is derived from an EMBL/GenBank/DDBJ whole genome shotgun (WGS) entry which is preliminary data.</text>
</comment>
<sequence length="312" mass="34514">MNDVVERTVAAELRQPVMPEAKAMADAILRAHGSAVGAILFYGSCLRSGDASGLLDFYVLLRKTGSWRPDRPLRGMFLRLLPPDVEHWSTEHDGRTIRAKVAVISCQQFAQRLQPASRDTTIWARFAQPAALLHARDDAAADWVRAALAQAVATAASWAAQLGPERGTPEAYWQALFTATYGAELRTERPGRAREVQAAAGSRYSALFLPGLARCGIAAEELPDGTVRPVLTTEQRRAAAATWRRWRRLGKWRNVARLVKAAFTFEGGADYLAWKVQRHSGIAVPLTPWQRRHPILAAPLVLWQLRRAGAVR</sequence>
<evidence type="ECO:0000313" key="2">
    <source>
        <dbReference type="Proteomes" id="UP001589865"/>
    </source>
</evidence>
<reference evidence="1 2" key="1">
    <citation type="submission" date="2024-09" db="EMBL/GenBank/DDBJ databases">
        <authorList>
            <person name="Sun Q."/>
            <person name="Mori K."/>
        </authorList>
    </citation>
    <scope>NUCLEOTIDE SEQUENCE [LARGE SCALE GENOMIC DNA]</scope>
    <source>
        <strain evidence="1 2">TBRC 5777</strain>
    </source>
</reference>
<protein>
    <recommendedName>
        <fullName evidence="3">Phosphatidate cytidylyltransferase</fullName>
    </recommendedName>
</protein>